<protein>
    <recommendedName>
        <fullName evidence="4">Transmembrane protein</fullName>
    </recommendedName>
</protein>
<evidence type="ECO:0000256" key="1">
    <source>
        <dbReference type="SAM" id="Phobius"/>
    </source>
</evidence>
<dbReference type="EMBL" id="PDKU01000003">
    <property type="protein sequence ID" value="PPI86449.1"/>
    <property type="molecule type" value="Genomic_DNA"/>
</dbReference>
<keyword evidence="1" id="KW-0472">Membrane</keyword>
<sequence>MNSRKRVILINSMCNQINNQRLDLLKLKYELIIRTKNYDNYWLIFVNMQKYLLLGSSILLIWSTKLQRINALFNWTKYGFRYGLRFFYIWKAIRYFI</sequence>
<dbReference type="OrthoDB" id="6504948at2"/>
<comment type="caution">
    <text evidence="2">The sequence shown here is derived from an EMBL/GenBank/DDBJ whole genome shotgun (WGS) entry which is preliminary data.</text>
</comment>
<reference evidence="2 3" key="1">
    <citation type="journal article" date="2018" name="Genome Biol. Evol.">
        <title>Cladogenesis and Genomic Streamlining in Extracellular Endosymbionts of Tropical Stink Bugs.</title>
        <authorList>
            <person name="Otero-Bravo A."/>
            <person name="Goffredi S."/>
            <person name="Sabree Z.L."/>
        </authorList>
    </citation>
    <scope>NUCLEOTIDE SEQUENCE [LARGE SCALE GENOMIC DNA]</scope>
    <source>
        <strain evidence="2 3">SoEL</strain>
    </source>
</reference>
<dbReference type="Proteomes" id="UP000296144">
    <property type="component" value="Unassembled WGS sequence"/>
</dbReference>
<dbReference type="AlphaFoldDB" id="A0A2P5SVU0"/>
<keyword evidence="3" id="KW-1185">Reference proteome</keyword>
<accession>A0A2P5SVU0</accession>
<feature type="transmembrane region" description="Helical" evidence="1">
    <location>
        <begin position="41"/>
        <end position="62"/>
    </location>
</feature>
<gene>
    <name evidence="2" type="ORF">CRV10_02350</name>
</gene>
<organism evidence="2 3">
    <name type="scientific">Candidatus Pantoea edessiphila</name>
    <dbReference type="NCBI Taxonomy" id="2044610"/>
    <lineage>
        <taxon>Bacteria</taxon>
        <taxon>Pseudomonadati</taxon>
        <taxon>Pseudomonadota</taxon>
        <taxon>Gammaproteobacteria</taxon>
        <taxon>Enterobacterales</taxon>
        <taxon>Erwiniaceae</taxon>
        <taxon>Pantoea</taxon>
    </lineage>
</organism>
<name>A0A2P5SVU0_9GAMM</name>
<proteinExistence type="predicted"/>
<evidence type="ECO:0000313" key="2">
    <source>
        <dbReference type="EMBL" id="PPI86449.1"/>
    </source>
</evidence>
<keyword evidence="1" id="KW-1133">Transmembrane helix</keyword>
<evidence type="ECO:0000313" key="3">
    <source>
        <dbReference type="Proteomes" id="UP000296144"/>
    </source>
</evidence>
<keyword evidence="1" id="KW-0812">Transmembrane</keyword>
<evidence type="ECO:0008006" key="4">
    <source>
        <dbReference type="Google" id="ProtNLM"/>
    </source>
</evidence>